<keyword evidence="9" id="KW-1185">Reference proteome</keyword>
<dbReference type="Proteomes" id="UP000271974">
    <property type="component" value="Unassembled WGS sequence"/>
</dbReference>
<keyword evidence="3" id="KW-0833">Ubl conjugation pathway</keyword>
<accession>A0A433STN5</accession>
<dbReference type="OrthoDB" id="4429489at2759"/>
<dbReference type="GO" id="GO:0005737">
    <property type="term" value="C:cytoplasm"/>
    <property type="evidence" value="ECO:0007669"/>
    <property type="project" value="UniProtKB-SubCell"/>
</dbReference>
<feature type="repeat" description="ANK" evidence="7">
    <location>
        <begin position="194"/>
        <end position="226"/>
    </location>
</feature>
<dbReference type="GO" id="GO:0043161">
    <property type="term" value="P:proteasome-mediated ubiquitin-dependent protein catabolic process"/>
    <property type="evidence" value="ECO:0007669"/>
    <property type="project" value="UniProtKB-ARBA"/>
</dbReference>
<dbReference type="PANTHER" id="PTHR24173:SF78">
    <property type="entry name" value="PROTEIN FEM-1 HOMOLOG B"/>
    <property type="match status" value="1"/>
</dbReference>
<comment type="caution">
    <text evidence="8">The sequence shown here is derived from an EMBL/GenBank/DDBJ whole genome shotgun (WGS) entry which is preliminary data.</text>
</comment>
<evidence type="ECO:0000256" key="2">
    <source>
        <dbReference type="ARBA" id="ARBA00022737"/>
    </source>
</evidence>
<dbReference type="PANTHER" id="PTHR24173">
    <property type="entry name" value="ANKYRIN REPEAT CONTAINING"/>
    <property type="match status" value="1"/>
</dbReference>
<reference evidence="8 9" key="1">
    <citation type="submission" date="2019-01" db="EMBL/GenBank/DDBJ databases">
        <title>A draft genome assembly of the solar-powered sea slug Elysia chlorotica.</title>
        <authorList>
            <person name="Cai H."/>
            <person name="Li Q."/>
            <person name="Fang X."/>
            <person name="Li J."/>
            <person name="Curtis N.E."/>
            <person name="Altenburger A."/>
            <person name="Shibata T."/>
            <person name="Feng M."/>
            <person name="Maeda T."/>
            <person name="Schwartz J.A."/>
            <person name="Shigenobu S."/>
            <person name="Lundholm N."/>
            <person name="Nishiyama T."/>
            <person name="Yang H."/>
            <person name="Hasebe M."/>
            <person name="Li S."/>
            <person name="Pierce S.K."/>
            <person name="Wang J."/>
        </authorList>
    </citation>
    <scope>NUCLEOTIDE SEQUENCE [LARGE SCALE GENOMIC DNA]</scope>
    <source>
        <strain evidence="8">EC2010</strain>
        <tissue evidence="8">Whole organism of an adult</tissue>
    </source>
</reference>
<dbReference type="SUPFAM" id="SSF48403">
    <property type="entry name" value="Ankyrin repeat"/>
    <property type="match status" value="2"/>
</dbReference>
<feature type="repeat" description="ANK" evidence="7">
    <location>
        <begin position="95"/>
        <end position="127"/>
    </location>
</feature>
<dbReference type="AlphaFoldDB" id="A0A433STN5"/>
<dbReference type="SMART" id="SM00248">
    <property type="entry name" value="ANK"/>
    <property type="match status" value="7"/>
</dbReference>
<organism evidence="8 9">
    <name type="scientific">Elysia chlorotica</name>
    <name type="common">Eastern emerald elysia</name>
    <name type="synonym">Sea slug</name>
    <dbReference type="NCBI Taxonomy" id="188477"/>
    <lineage>
        <taxon>Eukaryota</taxon>
        <taxon>Metazoa</taxon>
        <taxon>Spiralia</taxon>
        <taxon>Lophotrochozoa</taxon>
        <taxon>Mollusca</taxon>
        <taxon>Gastropoda</taxon>
        <taxon>Heterobranchia</taxon>
        <taxon>Euthyneura</taxon>
        <taxon>Panpulmonata</taxon>
        <taxon>Sacoglossa</taxon>
        <taxon>Placobranchoidea</taxon>
        <taxon>Plakobranchidae</taxon>
        <taxon>Elysia</taxon>
    </lineage>
</organism>
<dbReference type="Pfam" id="PF12796">
    <property type="entry name" value="Ank_2"/>
    <property type="match status" value="2"/>
</dbReference>
<evidence type="ECO:0000256" key="3">
    <source>
        <dbReference type="ARBA" id="ARBA00022786"/>
    </source>
</evidence>
<dbReference type="InterPro" id="IPR036770">
    <property type="entry name" value="Ankyrin_rpt-contain_sf"/>
</dbReference>
<evidence type="ECO:0000256" key="7">
    <source>
        <dbReference type="PROSITE-ProRule" id="PRU00023"/>
    </source>
</evidence>
<evidence type="ECO:0000313" key="8">
    <source>
        <dbReference type="EMBL" id="RUS72620.1"/>
    </source>
</evidence>
<dbReference type="EMBL" id="RQTK01001042">
    <property type="protein sequence ID" value="RUS72620.1"/>
    <property type="molecule type" value="Genomic_DNA"/>
</dbReference>
<gene>
    <name evidence="8" type="ORF">EGW08_019618</name>
</gene>
<feature type="repeat" description="ANK" evidence="7">
    <location>
        <begin position="128"/>
        <end position="160"/>
    </location>
</feature>
<keyword evidence="2" id="KW-0677">Repeat</keyword>
<name>A0A433STN5_ELYCH</name>
<feature type="repeat" description="ANK" evidence="7">
    <location>
        <begin position="161"/>
        <end position="193"/>
    </location>
</feature>
<dbReference type="PROSITE" id="PS50088">
    <property type="entry name" value="ANK_REPEAT"/>
    <property type="match status" value="4"/>
</dbReference>
<dbReference type="STRING" id="188477.A0A433STN5"/>
<proteinExistence type="inferred from homology"/>
<evidence type="ECO:0000256" key="6">
    <source>
        <dbReference type="ARBA" id="ARBA00072197"/>
    </source>
</evidence>
<comment type="similarity">
    <text evidence="5">Belongs to the fem-1 family.</text>
</comment>
<evidence type="ECO:0000256" key="1">
    <source>
        <dbReference type="ARBA" id="ARBA00004906"/>
    </source>
</evidence>
<protein>
    <recommendedName>
        <fullName evidence="6">Protein fem-1 homolog B</fullName>
    </recommendedName>
</protein>
<dbReference type="GO" id="GO:0003006">
    <property type="term" value="P:developmental process involved in reproduction"/>
    <property type="evidence" value="ECO:0007669"/>
    <property type="project" value="UniProtKB-ARBA"/>
</dbReference>
<comment type="pathway">
    <text evidence="1">Protein modification; protein ubiquitination.</text>
</comment>
<dbReference type="Gene3D" id="1.25.40.20">
    <property type="entry name" value="Ankyrin repeat-containing domain"/>
    <property type="match status" value="3"/>
</dbReference>
<evidence type="ECO:0000313" key="9">
    <source>
        <dbReference type="Proteomes" id="UP000271974"/>
    </source>
</evidence>
<dbReference type="FunFam" id="1.25.40.20:FF:000264">
    <property type="entry name" value="Fem-1 homolog B"/>
    <property type="match status" value="1"/>
</dbReference>
<evidence type="ECO:0000256" key="5">
    <source>
        <dbReference type="ARBA" id="ARBA00038500"/>
    </source>
</evidence>
<dbReference type="PROSITE" id="PS50297">
    <property type="entry name" value="ANK_REP_REGION"/>
    <property type="match status" value="4"/>
</dbReference>
<keyword evidence="4 7" id="KW-0040">ANK repeat</keyword>
<evidence type="ECO:0000256" key="4">
    <source>
        <dbReference type="ARBA" id="ARBA00023043"/>
    </source>
</evidence>
<sequence length="644" mass="71321">MASLTKEKIDKLKEKVHSDAKHGMAISIFAVLYNMDKAVVKEILSHVTEDGGQKTTPLVAAAMGGSTKVVQVLLTNFDVDLEQRATVRFDGYVIQDATALWCAAGDGHLDIVKLLIKHGACVNSKTATNSTPLRAACFDGHLSIVKYLLEQGADHTIPNKYNNTCLMISCYKGHADVVRHLLEKGADPDLKAHCGATSIHFAAECGRLEVVKELVRFGASMLVNDLGMTPLMVAAECGREQIVRFFLMQVNCTRLCRIEALELLGASFANDKETYDLNKTYNYLLEAMALRMCGNIGVVNDEEEAKGIISKPVCEPIPAYANHRECQTLRDLELIRGNRDALHMEALTIRERILGSKNPEIPHPVIFRGAVFADNGRFDRCIALWMHAMVLRQVNSRSIHKDLLRFSQVFSQMVTIGVDLNFKDVECVIQHGLMELQIFLRAGPGGLCENKSSSSEMFQANILSMIYLITIALSVARGSEQTDSLYRLIYQFLKTKPCLKNGYTPLHIILDPMVCVDDFHVNSVVIFPDQRIVSAFVACGADVDALDFSRSSALHVITNAKLSAEQESTRQEIIRTLLAHGAHSDISNCKGDTPYSLASGLALNTLIAHGNVTLRCLAARCIRRHGIPFRDHIPQCLEDFVEWH</sequence>
<dbReference type="InterPro" id="IPR002110">
    <property type="entry name" value="Ankyrin_rpt"/>
</dbReference>